<dbReference type="InterPro" id="IPR015590">
    <property type="entry name" value="Aldehyde_DH_dom"/>
</dbReference>
<dbReference type="EC" id="1.2.1.19" evidence="4"/>
<evidence type="ECO:0000256" key="6">
    <source>
        <dbReference type="ARBA" id="ARBA00049215"/>
    </source>
</evidence>
<dbReference type="SUPFAM" id="SSF53720">
    <property type="entry name" value="ALDH-like"/>
    <property type="match status" value="1"/>
</dbReference>
<dbReference type="InterPro" id="IPR016162">
    <property type="entry name" value="Ald_DH_N"/>
</dbReference>
<evidence type="ECO:0000256" key="4">
    <source>
        <dbReference type="ARBA" id="ARBA00039138"/>
    </source>
</evidence>
<organism evidence="8">
    <name type="scientific">Glycine soja</name>
    <name type="common">Wild soybean</name>
    <dbReference type="NCBI Taxonomy" id="3848"/>
    <lineage>
        <taxon>Eukaryota</taxon>
        <taxon>Viridiplantae</taxon>
        <taxon>Streptophyta</taxon>
        <taxon>Embryophyta</taxon>
        <taxon>Tracheophyta</taxon>
        <taxon>Spermatophyta</taxon>
        <taxon>Magnoliopsida</taxon>
        <taxon>eudicotyledons</taxon>
        <taxon>Gunneridae</taxon>
        <taxon>Pentapetalae</taxon>
        <taxon>rosids</taxon>
        <taxon>fabids</taxon>
        <taxon>Fabales</taxon>
        <taxon>Fabaceae</taxon>
        <taxon>Papilionoideae</taxon>
        <taxon>50 kb inversion clade</taxon>
        <taxon>NPAAA clade</taxon>
        <taxon>indigoferoid/millettioid clade</taxon>
        <taxon>Phaseoleae</taxon>
        <taxon>Glycine</taxon>
        <taxon>Glycine subgen. Soja</taxon>
    </lineage>
</organism>
<evidence type="ECO:0000256" key="5">
    <source>
        <dbReference type="ARBA" id="ARBA00047421"/>
    </source>
</evidence>
<evidence type="ECO:0000256" key="1">
    <source>
        <dbReference type="ARBA" id="ARBA00009986"/>
    </source>
</evidence>
<keyword evidence="2" id="KW-0520">NAD</keyword>
<dbReference type="GO" id="GO:0019145">
    <property type="term" value="F:aminobutyraldehyde dehydrogenase (NAD+) activity"/>
    <property type="evidence" value="ECO:0007669"/>
    <property type="project" value="UniProtKB-EC"/>
</dbReference>
<gene>
    <name evidence="8" type="ORF">glysoja_046592</name>
</gene>
<dbReference type="GO" id="GO:0110095">
    <property type="term" value="P:cellular detoxification of aldehyde"/>
    <property type="evidence" value="ECO:0007669"/>
    <property type="project" value="UniProtKB-ARBA"/>
</dbReference>
<dbReference type="PANTHER" id="PTHR43860:SF9">
    <property type="entry name" value="NAD-DEPENDENT ALDEHYDE DEHYDROGENASE FAMILY PROTEIN"/>
    <property type="match status" value="1"/>
</dbReference>
<evidence type="ECO:0000313" key="8">
    <source>
        <dbReference type="EMBL" id="KHN46379.1"/>
    </source>
</evidence>
<comment type="catalytic activity">
    <reaction evidence="5">
        <text>3-aminopropanal + NAD(+) + H2O = beta-alanine + NADH + 2 H(+)</text>
        <dbReference type="Rhea" id="RHEA:30695"/>
        <dbReference type="ChEBI" id="CHEBI:15377"/>
        <dbReference type="ChEBI" id="CHEBI:15378"/>
        <dbReference type="ChEBI" id="CHEBI:57540"/>
        <dbReference type="ChEBI" id="CHEBI:57945"/>
        <dbReference type="ChEBI" id="CHEBI:57966"/>
        <dbReference type="ChEBI" id="CHEBI:58374"/>
    </reaction>
    <physiologicalReaction direction="left-to-right" evidence="5">
        <dbReference type="Rhea" id="RHEA:30696"/>
    </physiologicalReaction>
</comment>
<comment type="catalytic activity">
    <reaction evidence="6">
        <text>4-aminobutanal + NAD(+) + H2O = 4-aminobutanoate + NADH + 2 H(+)</text>
        <dbReference type="Rhea" id="RHEA:19105"/>
        <dbReference type="ChEBI" id="CHEBI:15377"/>
        <dbReference type="ChEBI" id="CHEBI:15378"/>
        <dbReference type="ChEBI" id="CHEBI:57540"/>
        <dbReference type="ChEBI" id="CHEBI:57945"/>
        <dbReference type="ChEBI" id="CHEBI:58264"/>
        <dbReference type="ChEBI" id="CHEBI:59888"/>
        <dbReference type="EC" id="1.2.1.19"/>
    </reaction>
    <physiologicalReaction direction="left-to-right" evidence="6">
        <dbReference type="Rhea" id="RHEA:19106"/>
    </physiologicalReaction>
</comment>
<evidence type="ECO:0000256" key="3">
    <source>
        <dbReference type="ARBA" id="ARBA00023053"/>
    </source>
</evidence>
<reference evidence="8" key="1">
    <citation type="submission" date="2014-07" db="EMBL/GenBank/DDBJ databases">
        <title>Identification of a novel salt tolerance gene in wild soybean by whole-genome sequencing.</title>
        <authorList>
            <person name="Lam H.-M."/>
            <person name="Qi X."/>
            <person name="Li M.-W."/>
            <person name="Liu X."/>
            <person name="Xie M."/>
            <person name="Ni M."/>
            <person name="Xu X."/>
        </authorList>
    </citation>
    <scope>NUCLEOTIDE SEQUENCE [LARGE SCALE GENOMIC DNA]</scope>
    <source>
        <tissue evidence="8">Root</tissue>
    </source>
</reference>
<dbReference type="Gene3D" id="3.40.605.10">
    <property type="entry name" value="Aldehyde Dehydrogenase, Chain A, domain 1"/>
    <property type="match status" value="1"/>
</dbReference>
<dbReference type="AlphaFoldDB" id="A0A0B2SPA4"/>
<protein>
    <recommendedName>
        <fullName evidence="4">aminobutyraldehyde dehydrogenase</fullName>
        <ecNumber evidence="4">1.2.1.19</ecNumber>
    </recommendedName>
</protein>
<dbReference type="PANTHER" id="PTHR43860">
    <property type="entry name" value="BETAINE ALDEHYDE DEHYDROGENASE"/>
    <property type="match status" value="1"/>
</dbReference>
<keyword evidence="3" id="KW-0915">Sodium</keyword>
<proteinExistence type="inferred from homology"/>
<keyword evidence="8" id="KW-0560">Oxidoreductase</keyword>
<name>A0A0B2SPA4_GLYSO</name>
<sequence>MFIVYYESLLYALKVEEDTKVVIFNSKKITEKKDELGKLEVIDYGEPLDEASADLDDVIGSFNYYVELAVGLDAKKNSSVSLPMETSKSHVHKEPIGVVALITPCFCADLSGKKMAKEDNFIRWTSPILDIISVYQANIMDYLFTCS</sequence>
<comment type="similarity">
    <text evidence="1">Belongs to the aldehyde dehydrogenase family.</text>
</comment>
<dbReference type="GO" id="GO:0102244">
    <property type="term" value="F:3-aminopropanal dehydrogenase (NAD+) activity"/>
    <property type="evidence" value="ECO:0007669"/>
    <property type="project" value="RHEA"/>
</dbReference>
<evidence type="ECO:0000256" key="2">
    <source>
        <dbReference type="ARBA" id="ARBA00023027"/>
    </source>
</evidence>
<dbReference type="Proteomes" id="UP000053555">
    <property type="component" value="Unassembled WGS sequence"/>
</dbReference>
<dbReference type="Pfam" id="PF00171">
    <property type="entry name" value="Aldedh"/>
    <property type="match status" value="1"/>
</dbReference>
<evidence type="ECO:0000259" key="7">
    <source>
        <dbReference type="Pfam" id="PF00171"/>
    </source>
</evidence>
<dbReference type="InterPro" id="IPR016161">
    <property type="entry name" value="Ald_DH/histidinol_DH"/>
</dbReference>
<feature type="domain" description="Aldehyde dehydrogenase" evidence="7">
    <location>
        <begin position="26"/>
        <end position="104"/>
    </location>
</feature>
<dbReference type="EMBL" id="KN641232">
    <property type="protein sequence ID" value="KHN46379.1"/>
    <property type="molecule type" value="Genomic_DNA"/>
</dbReference>
<accession>A0A0B2SPA4</accession>